<protein>
    <submittedName>
        <fullName evidence="2">DNA binding domain-containing protein, excisionase family</fullName>
    </submittedName>
</protein>
<feature type="domain" description="Helix-turn-helix" evidence="1">
    <location>
        <begin position="57"/>
        <end position="104"/>
    </location>
</feature>
<dbReference type="InterPro" id="IPR041657">
    <property type="entry name" value="HTH_17"/>
</dbReference>
<evidence type="ECO:0000313" key="3">
    <source>
        <dbReference type="Proteomes" id="UP000199031"/>
    </source>
</evidence>
<dbReference type="InterPro" id="IPR010093">
    <property type="entry name" value="SinI_DNA-bd"/>
</dbReference>
<dbReference type="NCBIfam" id="TIGR01764">
    <property type="entry name" value="excise"/>
    <property type="match status" value="1"/>
</dbReference>
<sequence length="105" mass="12660">MERNVQNEPAVTPMLFPYEPAYFWRQIREIIKEEVSNANKAAKPPEYQTSGLTYKPLYKTQEVCQILQVTRPTIYDWIRHGKLKPCKIRSRVYFRWKDLQELLQL</sequence>
<dbReference type="SUPFAM" id="SSF46955">
    <property type="entry name" value="Putative DNA-binding domain"/>
    <property type="match status" value="1"/>
</dbReference>
<dbReference type="InterPro" id="IPR009061">
    <property type="entry name" value="DNA-bd_dom_put_sf"/>
</dbReference>
<dbReference type="STRING" id="1465490.SAMN05444277_101119"/>
<dbReference type="Pfam" id="PF12728">
    <property type="entry name" value="HTH_17"/>
    <property type="match status" value="1"/>
</dbReference>
<keyword evidence="3" id="KW-1185">Reference proteome</keyword>
<dbReference type="GO" id="GO:0003677">
    <property type="term" value="F:DNA binding"/>
    <property type="evidence" value="ECO:0007669"/>
    <property type="project" value="InterPro"/>
</dbReference>
<accession>A0A1I5R7R3</accession>
<organism evidence="2 3">
    <name type="scientific">Parafilimonas terrae</name>
    <dbReference type="NCBI Taxonomy" id="1465490"/>
    <lineage>
        <taxon>Bacteria</taxon>
        <taxon>Pseudomonadati</taxon>
        <taxon>Bacteroidota</taxon>
        <taxon>Chitinophagia</taxon>
        <taxon>Chitinophagales</taxon>
        <taxon>Chitinophagaceae</taxon>
        <taxon>Parafilimonas</taxon>
    </lineage>
</organism>
<dbReference type="OrthoDB" id="1097811at2"/>
<gene>
    <name evidence="2" type="ORF">SAMN05444277_101119</name>
</gene>
<proteinExistence type="predicted"/>
<dbReference type="EMBL" id="FOXQ01000001">
    <property type="protein sequence ID" value="SFP54578.1"/>
    <property type="molecule type" value="Genomic_DNA"/>
</dbReference>
<dbReference type="Proteomes" id="UP000199031">
    <property type="component" value="Unassembled WGS sequence"/>
</dbReference>
<name>A0A1I5R7R3_9BACT</name>
<reference evidence="2 3" key="1">
    <citation type="submission" date="2016-10" db="EMBL/GenBank/DDBJ databases">
        <authorList>
            <person name="de Groot N.N."/>
        </authorList>
    </citation>
    <scope>NUCLEOTIDE SEQUENCE [LARGE SCALE GENOMIC DNA]</scope>
    <source>
        <strain evidence="2 3">DSM 28286</strain>
    </source>
</reference>
<dbReference type="RefSeq" id="WP_090653472.1">
    <property type="nucleotide sequence ID" value="NZ_FOXQ01000001.1"/>
</dbReference>
<evidence type="ECO:0000259" key="1">
    <source>
        <dbReference type="Pfam" id="PF12728"/>
    </source>
</evidence>
<evidence type="ECO:0000313" key="2">
    <source>
        <dbReference type="EMBL" id="SFP54578.1"/>
    </source>
</evidence>
<dbReference type="Gene3D" id="1.10.1660.10">
    <property type="match status" value="1"/>
</dbReference>
<dbReference type="AlphaFoldDB" id="A0A1I5R7R3"/>